<dbReference type="AlphaFoldDB" id="A0A7V3NVE6"/>
<organism evidence="1">
    <name type="scientific">candidate division WOR-3 bacterium</name>
    <dbReference type="NCBI Taxonomy" id="2052148"/>
    <lineage>
        <taxon>Bacteria</taxon>
        <taxon>Bacteria division WOR-3</taxon>
    </lineage>
</organism>
<protein>
    <submittedName>
        <fullName evidence="1">Uncharacterized protein</fullName>
    </submittedName>
</protein>
<evidence type="ECO:0000313" key="1">
    <source>
        <dbReference type="EMBL" id="HGB36146.1"/>
    </source>
</evidence>
<accession>A0A7V3NVE6</accession>
<dbReference type="EMBL" id="DTGD01000164">
    <property type="protein sequence ID" value="HGB36146.1"/>
    <property type="molecule type" value="Genomic_DNA"/>
</dbReference>
<reference evidence="1" key="1">
    <citation type="journal article" date="2020" name="mSystems">
        <title>Genome- and Community-Level Interaction Insights into Carbon Utilization and Element Cycling Functions of Hydrothermarchaeota in Hydrothermal Sediment.</title>
        <authorList>
            <person name="Zhou Z."/>
            <person name="Liu Y."/>
            <person name="Xu W."/>
            <person name="Pan J."/>
            <person name="Luo Z.H."/>
            <person name="Li M."/>
        </authorList>
    </citation>
    <scope>NUCLEOTIDE SEQUENCE [LARGE SCALE GENOMIC DNA]</scope>
    <source>
        <strain evidence="1">SpSt-754</strain>
    </source>
</reference>
<proteinExistence type="predicted"/>
<sequence length="139" mass="15825">MSKRRGEWKFVTKRDDGSIVTYEGEDPYKLMGLALKRSGLARKGAEKSGKIRHNLAEVVRRAINPPEGRIQEWMSIAWKVYDFAYKGRYDMEMCVEVAKIFAREKGLPEDAAENLAKAIVENLKYIVGEEAEDEAGLQL</sequence>
<name>A0A7V3NVE6_UNCW3</name>
<gene>
    <name evidence="1" type="ORF">ENV38_04505</name>
</gene>
<comment type="caution">
    <text evidence="1">The sequence shown here is derived from an EMBL/GenBank/DDBJ whole genome shotgun (WGS) entry which is preliminary data.</text>
</comment>